<evidence type="ECO:0000313" key="15">
    <source>
        <dbReference type="Proteomes" id="UP000242175"/>
    </source>
</evidence>
<protein>
    <submittedName>
        <fullName evidence="14">Sodium:proton antiporter</fullName>
    </submittedName>
</protein>
<evidence type="ECO:0000256" key="5">
    <source>
        <dbReference type="ARBA" id="ARBA00022475"/>
    </source>
</evidence>
<feature type="transmembrane region" description="Helical" evidence="12">
    <location>
        <begin position="102"/>
        <end position="123"/>
    </location>
</feature>
<feature type="transmembrane region" description="Helical" evidence="12">
    <location>
        <begin position="6"/>
        <end position="24"/>
    </location>
</feature>
<accession>A0A220VHI3</accession>
<organism evidence="14 15">
    <name type="scientific">Paraphotobacterium marinum</name>
    <dbReference type="NCBI Taxonomy" id="1755811"/>
    <lineage>
        <taxon>Bacteria</taxon>
        <taxon>Pseudomonadati</taxon>
        <taxon>Pseudomonadota</taxon>
        <taxon>Gammaproteobacteria</taxon>
        <taxon>Vibrionales</taxon>
        <taxon>Vibrionaceae</taxon>
        <taxon>Paraphotobacterium</taxon>
    </lineage>
</organism>
<dbReference type="PANTHER" id="PTHR10110">
    <property type="entry name" value="SODIUM/HYDROGEN EXCHANGER"/>
    <property type="match status" value="1"/>
</dbReference>
<dbReference type="InterPro" id="IPR018422">
    <property type="entry name" value="Cation/H_exchanger_CPA1"/>
</dbReference>
<dbReference type="Gene3D" id="6.10.140.1330">
    <property type="match status" value="1"/>
</dbReference>
<dbReference type="KEGG" id="pmai:CF386_11345"/>
<evidence type="ECO:0000256" key="2">
    <source>
        <dbReference type="ARBA" id="ARBA00007367"/>
    </source>
</evidence>
<proteinExistence type="inferred from homology"/>
<feature type="transmembrane region" description="Helical" evidence="12">
    <location>
        <begin position="204"/>
        <end position="222"/>
    </location>
</feature>
<feature type="transmembrane region" description="Helical" evidence="12">
    <location>
        <begin position="363"/>
        <end position="382"/>
    </location>
</feature>
<evidence type="ECO:0000313" key="14">
    <source>
        <dbReference type="EMBL" id="ASK79642.1"/>
    </source>
</evidence>
<feature type="transmembrane region" description="Helical" evidence="12">
    <location>
        <begin position="389"/>
        <end position="412"/>
    </location>
</feature>
<keyword evidence="11" id="KW-0739">Sodium transport</keyword>
<dbReference type="OrthoDB" id="9774146at2"/>
<dbReference type="GO" id="GO:0015386">
    <property type="term" value="F:potassium:proton antiporter activity"/>
    <property type="evidence" value="ECO:0007669"/>
    <property type="project" value="TreeGrafter"/>
</dbReference>
<dbReference type="GO" id="GO:0015385">
    <property type="term" value="F:sodium:proton antiporter activity"/>
    <property type="evidence" value="ECO:0007669"/>
    <property type="project" value="InterPro"/>
</dbReference>
<reference evidence="14 15" key="1">
    <citation type="journal article" date="2016" name="Int. J. Syst. Evol. Microbiol.">
        <title>Paraphotobacterium marinum gen. nov., sp. nov., a member of the family Vibrionaceae, isolated from surface seawater.</title>
        <authorList>
            <person name="Huang Z."/>
            <person name="Dong C."/>
            <person name="Shao Z."/>
        </authorList>
    </citation>
    <scope>NUCLEOTIDE SEQUENCE [LARGE SCALE GENOMIC DNA]</scope>
    <source>
        <strain evidence="14 15">NSCS20N07D</strain>
    </source>
</reference>
<evidence type="ECO:0000256" key="10">
    <source>
        <dbReference type="ARBA" id="ARBA00023136"/>
    </source>
</evidence>
<gene>
    <name evidence="14" type="ORF">CF386_11345</name>
</gene>
<keyword evidence="9" id="KW-0406">Ion transport</keyword>
<evidence type="ECO:0000256" key="4">
    <source>
        <dbReference type="ARBA" id="ARBA00022449"/>
    </source>
</evidence>
<comment type="similarity">
    <text evidence="2">Belongs to the monovalent cation:proton antiporter 1 (CPA1) transporter (TC 2.A.36) family.</text>
</comment>
<keyword evidence="8" id="KW-0915">Sodium</keyword>
<feature type="transmembrane region" description="Helical" evidence="12">
    <location>
        <begin position="31"/>
        <end position="50"/>
    </location>
</feature>
<dbReference type="GO" id="GO:0098719">
    <property type="term" value="P:sodium ion import across plasma membrane"/>
    <property type="evidence" value="ECO:0007669"/>
    <property type="project" value="TreeGrafter"/>
</dbReference>
<keyword evidence="6 12" id="KW-0812">Transmembrane</keyword>
<dbReference type="AlphaFoldDB" id="A0A220VHI3"/>
<dbReference type="EMBL" id="CP022356">
    <property type="protein sequence ID" value="ASK79642.1"/>
    <property type="molecule type" value="Genomic_DNA"/>
</dbReference>
<feature type="transmembrane region" description="Helical" evidence="12">
    <location>
        <begin position="322"/>
        <end position="348"/>
    </location>
</feature>
<evidence type="ECO:0000256" key="11">
    <source>
        <dbReference type="ARBA" id="ARBA00023201"/>
    </source>
</evidence>
<keyword evidence="10 12" id="KW-0472">Membrane</keyword>
<dbReference type="PANTHER" id="PTHR10110:SF195">
    <property type="entry name" value="NA(+)_H(+) ANTIPORTER NHAS2"/>
    <property type="match status" value="1"/>
</dbReference>
<dbReference type="GO" id="GO:0051453">
    <property type="term" value="P:regulation of intracellular pH"/>
    <property type="evidence" value="ECO:0007669"/>
    <property type="project" value="TreeGrafter"/>
</dbReference>
<evidence type="ECO:0000256" key="8">
    <source>
        <dbReference type="ARBA" id="ARBA00023053"/>
    </source>
</evidence>
<feature type="transmembrane region" description="Helical" evidence="12">
    <location>
        <begin position="172"/>
        <end position="192"/>
    </location>
</feature>
<feature type="transmembrane region" description="Helical" evidence="12">
    <location>
        <begin position="129"/>
        <end position="152"/>
    </location>
</feature>
<keyword evidence="7 12" id="KW-1133">Transmembrane helix</keyword>
<dbReference type="GO" id="GO:0005886">
    <property type="term" value="C:plasma membrane"/>
    <property type="evidence" value="ECO:0007669"/>
    <property type="project" value="UniProtKB-SubCell"/>
</dbReference>
<keyword evidence="15" id="KW-1185">Reference proteome</keyword>
<dbReference type="Pfam" id="PF00999">
    <property type="entry name" value="Na_H_Exchanger"/>
    <property type="match status" value="1"/>
</dbReference>
<evidence type="ECO:0000256" key="1">
    <source>
        <dbReference type="ARBA" id="ARBA00004651"/>
    </source>
</evidence>
<comment type="subcellular location">
    <subcellularLocation>
        <location evidence="1">Cell membrane</location>
        <topology evidence="1">Multi-pass membrane protein</topology>
    </subcellularLocation>
</comment>
<sequence length="421" mass="46316">MGYQILFSMLVIISALASFINSKYLKLPKSIGLTLTTLLISLVVLILLKIFPDWFLPVKDLLSGVDFKDIVLNTMLSYLLFAGSLHVNSIDLKQEFFPILKLASLGVVISTLITAILVHYISILLNFPISFPMCLVFGALISPTDPIAVLAVFKTTKSISQSTKTKIIGEALFNDAAGILLFIVLLGIVYSHDSVSLFSLSTTLIQQALGGLLLGFVLGKFVSFFLRMIDDKEVAILFTLALSSSGFILASAIDVSQAITMVIAGLVIGHDMKTKNFAKKTIVSLDSFWELVDEVLNSFLFVLIGLEMLTIDFNIKLICIGILSFIAIFIARYISVSSILINCITFFYNKNLSKKAYWKENLLMSWGGIRGGISIALALMIPENNSNSIITLTYVVVILSIVLQGSTFKWIVTKLYPKKES</sequence>
<evidence type="ECO:0000256" key="7">
    <source>
        <dbReference type="ARBA" id="ARBA00022989"/>
    </source>
</evidence>
<dbReference type="RefSeq" id="WP_089074550.1">
    <property type="nucleotide sequence ID" value="NZ_CBCSAM010000014.1"/>
</dbReference>
<evidence type="ECO:0000256" key="6">
    <source>
        <dbReference type="ARBA" id="ARBA00022692"/>
    </source>
</evidence>
<keyword evidence="4" id="KW-0050">Antiport</keyword>
<evidence type="ECO:0000256" key="9">
    <source>
        <dbReference type="ARBA" id="ARBA00023065"/>
    </source>
</evidence>
<keyword evidence="3" id="KW-0813">Transport</keyword>
<feature type="domain" description="Cation/H+ exchanger transmembrane" evidence="13">
    <location>
        <begin position="12"/>
        <end position="414"/>
    </location>
</feature>
<keyword evidence="5" id="KW-1003">Cell membrane</keyword>
<evidence type="ECO:0000256" key="12">
    <source>
        <dbReference type="SAM" id="Phobius"/>
    </source>
</evidence>
<evidence type="ECO:0000259" key="13">
    <source>
        <dbReference type="Pfam" id="PF00999"/>
    </source>
</evidence>
<dbReference type="InterPro" id="IPR006153">
    <property type="entry name" value="Cation/H_exchanger_TM"/>
</dbReference>
<feature type="transmembrane region" description="Helical" evidence="12">
    <location>
        <begin position="70"/>
        <end position="90"/>
    </location>
</feature>
<name>A0A220VHI3_9GAMM</name>
<evidence type="ECO:0000256" key="3">
    <source>
        <dbReference type="ARBA" id="ARBA00022448"/>
    </source>
</evidence>
<dbReference type="Proteomes" id="UP000242175">
    <property type="component" value="Chromosome small"/>
</dbReference>